<evidence type="ECO:0000313" key="3">
    <source>
        <dbReference type="Proteomes" id="UP000322000"/>
    </source>
</evidence>
<gene>
    <name evidence="4" type="primary">LOC113494730</name>
</gene>
<keyword evidence="3" id="KW-1185">Reference proteome</keyword>
<dbReference type="SMART" id="SM00451">
    <property type="entry name" value="ZnF_U1"/>
    <property type="match status" value="6"/>
</dbReference>
<proteinExistence type="predicted"/>
<dbReference type="GO" id="GO:0008270">
    <property type="term" value="F:zinc ion binding"/>
    <property type="evidence" value="ECO:0007669"/>
    <property type="project" value="InterPro"/>
</dbReference>
<dbReference type="Gene3D" id="3.30.160.60">
    <property type="entry name" value="Classic Zinc Finger"/>
    <property type="match status" value="1"/>
</dbReference>
<feature type="domain" description="C2H2-type" evidence="2">
    <location>
        <begin position="472"/>
        <end position="494"/>
    </location>
</feature>
<protein>
    <submittedName>
        <fullName evidence="4">Uncharacterized protein LOC113494730</fullName>
    </submittedName>
</protein>
<dbReference type="AlphaFoldDB" id="A0A7E5VL01"/>
<sequence length="582" mass="66470">MAYVYHANGVVTGTVNSFCLACDTFLMSNKEAKQHITETLHKQKLNGVPHVEKFKDEGIRKFTTGYFCEFCNALLPIAAKVTLHISEDEHKHNKNTLRLKLMGCDVIVFDEIIVHEKAWHGLNEGICSVCNTEFDNENDHKKDSRHALNLVLKPIKFAVDNAIYREIDASAVHCLTCNKLLAPRDMRHHADLDEHATKYEKSRIKTNGVNKKLEENVGGTEKEILNPKIDGTEKDITPAEDKTKILDFINIYNSKGITINLETEVAYCRKCSITVPFTVNDIENHFTKHTTAENNDSEQKYPSHIHQSLNRVNINKTSESNNDLDHPSKRDENMSNGTVESPDPASTAIDNDDDSIEQESCQDFAEENSITYNEGKAAAFCRICKVQLPSSLSSMKQHVSGASHKKKAQPVKLEKKLPTVPTLSKKLTREFMESEFSVKTPFYADVVINEEHCIPQLSFLLVTRTHNFKWRCLLCEKTFHSLIDINLHVKSGNHSEKFLALPVITSKSDEFIREIRKGLFHCGYCDVLVSSWDEMELHLKCYDHKNKKELGKERLNSHLPDIRGHQFMERLEFMRFLHMLSS</sequence>
<dbReference type="SMART" id="SM00355">
    <property type="entry name" value="ZnF_C2H2"/>
    <property type="match status" value="5"/>
</dbReference>
<feature type="region of interest" description="Disordered" evidence="1">
    <location>
        <begin position="316"/>
        <end position="360"/>
    </location>
</feature>
<dbReference type="InterPro" id="IPR013087">
    <property type="entry name" value="Znf_C2H2_type"/>
</dbReference>
<dbReference type="OrthoDB" id="7491038at2759"/>
<dbReference type="GeneID" id="113494730"/>
<dbReference type="InParanoid" id="A0A7E5VL01"/>
<feature type="compositionally biased region" description="Basic and acidic residues" evidence="1">
    <location>
        <begin position="323"/>
        <end position="333"/>
    </location>
</feature>
<name>A0A7E5VL01_TRINI</name>
<dbReference type="Proteomes" id="UP000322000">
    <property type="component" value="Chromosome 6"/>
</dbReference>
<dbReference type="InterPro" id="IPR003604">
    <property type="entry name" value="Matrin/U1-like-C_Znf_C2H2"/>
</dbReference>
<dbReference type="RefSeq" id="XP_026728972.1">
    <property type="nucleotide sequence ID" value="XM_026873171.1"/>
</dbReference>
<accession>A0A7E5VL01</accession>
<evidence type="ECO:0000256" key="1">
    <source>
        <dbReference type="SAM" id="MobiDB-lite"/>
    </source>
</evidence>
<dbReference type="KEGG" id="tnl:113494730"/>
<dbReference type="GO" id="GO:0003676">
    <property type="term" value="F:nucleic acid binding"/>
    <property type="evidence" value="ECO:0007669"/>
    <property type="project" value="InterPro"/>
</dbReference>
<dbReference type="PROSITE" id="PS00028">
    <property type="entry name" value="ZINC_FINGER_C2H2_1"/>
    <property type="match status" value="2"/>
</dbReference>
<evidence type="ECO:0000313" key="4">
    <source>
        <dbReference type="RefSeq" id="XP_026728972.1"/>
    </source>
</evidence>
<feature type="domain" description="C2H2-type" evidence="2">
    <location>
        <begin position="522"/>
        <end position="544"/>
    </location>
</feature>
<evidence type="ECO:0000259" key="2">
    <source>
        <dbReference type="PROSITE" id="PS00028"/>
    </source>
</evidence>
<reference evidence="4" key="1">
    <citation type="submission" date="2025-08" db="UniProtKB">
        <authorList>
            <consortium name="RefSeq"/>
        </authorList>
    </citation>
    <scope>IDENTIFICATION</scope>
</reference>
<organism evidence="3 4">
    <name type="scientific">Trichoplusia ni</name>
    <name type="common">Cabbage looper</name>
    <dbReference type="NCBI Taxonomy" id="7111"/>
    <lineage>
        <taxon>Eukaryota</taxon>
        <taxon>Metazoa</taxon>
        <taxon>Ecdysozoa</taxon>
        <taxon>Arthropoda</taxon>
        <taxon>Hexapoda</taxon>
        <taxon>Insecta</taxon>
        <taxon>Pterygota</taxon>
        <taxon>Neoptera</taxon>
        <taxon>Endopterygota</taxon>
        <taxon>Lepidoptera</taxon>
        <taxon>Glossata</taxon>
        <taxon>Ditrysia</taxon>
        <taxon>Noctuoidea</taxon>
        <taxon>Noctuidae</taxon>
        <taxon>Plusiinae</taxon>
        <taxon>Trichoplusia</taxon>
    </lineage>
</organism>